<reference evidence="2 3" key="1">
    <citation type="submission" date="2017-10" db="EMBL/GenBank/DDBJ databases">
        <title>Complete genome sequence of Collinsella aerofaciens isolated from the gut of a healthy adult Indian.</title>
        <authorList>
            <person name="Bag S."/>
            <person name="Ghosh T.S."/>
            <person name="Das B."/>
        </authorList>
    </citation>
    <scope>NUCLEOTIDE SEQUENCE [LARGE SCALE GENOMIC DNA]</scope>
    <source>
        <strain evidence="3">indica</strain>
    </source>
</reference>
<gene>
    <name evidence="2" type="ORF">CSV91_05865</name>
</gene>
<dbReference type="KEGG" id="caer:CSV91_05865"/>
<dbReference type="RefSeq" id="WP_089572320.1">
    <property type="nucleotide sequence ID" value="NZ_CABJBP010000001.1"/>
</dbReference>
<feature type="domain" description="HTH cro/C1-type" evidence="1">
    <location>
        <begin position="24"/>
        <end position="63"/>
    </location>
</feature>
<dbReference type="PANTHER" id="PTHR37301:SF1">
    <property type="entry name" value="DNA-BINDING PROTEIN"/>
    <property type="match status" value="1"/>
</dbReference>
<dbReference type="InterPro" id="IPR001387">
    <property type="entry name" value="Cro/C1-type_HTH"/>
</dbReference>
<evidence type="ECO:0000259" key="1">
    <source>
        <dbReference type="PROSITE" id="PS50943"/>
    </source>
</evidence>
<protein>
    <submittedName>
        <fullName evidence="2">XRE family transcriptional regulator</fullName>
    </submittedName>
</protein>
<dbReference type="Pfam" id="PF13443">
    <property type="entry name" value="HTH_26"/>
    <property type="match status" value="1"/>
</dbReference>
<dbReference type="PROSITE" id="PS50943">
    <property type="entry name" value="HTH_CROC1"/>
    <property type="match status" value="1"/>
</dbReference>
<dbReference type="PANTHER" id="PTHR37301">
    <property type="entry name" value="DNA-BINDING PROTEIN-RELATED"/>
    <property type="match status" value="1"/>
</dbReference>
<organism evidence="2 3">
    <name type="scientific">Collinsella aerofaciens</name>
    <dbReference type="NCBI Taxonomy" id="74426"/>
    <lineage>
        <taxon>Bacteria</taxon>
        <taxon>Bacillati</taxon>
        <taxon>Actinomycetota</taxon>
        <taxon>Coriobacteriia</taxon>
        <taxon>Coriobacteriales</taxon>
        <taxon>Coriobacteriaceae</taxon>
        <taxon>Collinsella</taxon>
    </lineage>
</organism>
<dbReference type="InterPro" id="IPR010982">
    <property type="entry name" value="Lambda_DNA-bd_dom_sf"/>
</dbReference>
<name>A0A2D1TXR8_9ACTN</name>
<dbReference type="AlphaFoldDB" id="A0A2D1TXR8"/>
<dbReference type="Gene3D" id="1.10.260.40">
    <property type="entry name" value="lambda repressor-like DNA-binding domains"/>
    <property type="match status" value="1"/>
</dbReference>
<sequence length="109" mass="12050">MSYLIIELETQLLKTGKTSADLIRATGHTPANISKLRNGKIKAIRLKTLLDICDELDCQPGDIIQRVSEKELEELIVERAKNVVRQMRDGGGNEASLPTSVFAVDLSDE</sequence>
<dbReference type="Proteomes" id="UP000225608">
    <property type="component" value="Chromosome"/>
</dbReference>
<dbReference type="EMBL" id="CP024160">
    <property type="protein sequence ID" value="ATP54105.1"/>
    <property type="molecule type" value="Genomic_DNA"/>
</dbReference>
<accession>A0A2D1TXR8</accession>
<dbReference type="GO" id="GO:0003677">
    <property type="term" value="F:DNA binding"/>
    <property type="evidence" value="ECO:0007669"/>
    <property type="project" value="InterPro"/>
</dbReference>
<dbReference type="SUPFAM" id="SSF47413">
    <property type="entry name" value="lambda repressor-like DNA-binding domains"/>
    <property type="match status" value="1"/>
</dbReference>
<evidence type="ECO:0000313" key="3">
    <source>
        <dbReference type="Proteomes" id="UP000225608"/>
    </source>
</evidence>
<proteinExistence type="predicted"/>
<evidence type="ECO:0000313" key="2">
    <source>
        <dbReference type="EMBL" id="ATP54105.1"/>
    </source>
</evidence>